<dbReference type="STRING" id="67767.A0A0J7K8H8"/>
<protein>
    <submittedName>
        <fullName evidence="1">Endonuclease-reverse transcriptase</fullName>
    </submittedName>
</protein>
<dbReference type="EMBL" id="LBMM01011957">
    <property type="protein sequence ID" value="KMQ86521.1"/>
    <property type="molecule type" value="Genomic_DNA"/>
</dbReference>
<dbReference type="PANTHER" id="PTHR47027">
    <property type="entry name" value="REVERSE TRANSCRIPTASE DOMAIN-CONTAINING PROTEIN"/>
    <property type="match status" value="1"/>
</dbReference>
<keyword evidence="1" id="KW-0378">Hydrolase</keyword>
<comment type="caution">
    <text evidence="1">The sequence shown here is derived from an EMBL/GenBank/DDBJ whole genome shotgun (WGS) entry which is preliminary data.</text>
</comment>
<dbReference type="GO" id="GO:0003964">
    <property type="term" value="F:RNA-directed DNA polymerase activity"/>
    <property type="evidence" value="ECO:0007669"/>
    <property type="project" value="UniProtKB-KW"/>
</dbReference>
<reference evidence="1 2" key="1">
    <citation type="submission" date="2015-04" db="EMBL/GenBank/DDBJ databases">
        <title>Lasius niger genome sequencing.</title>
        <authorList>
            <person name="Konorov E.A."/>
            <person name="Nikitin M.A."/>
            <person name="Kirill M.V."/>
            <person name="Chang P."/>
        </authorList>
    </citation>
    <scope>NUCLEOTIDE SEQUENCE [LARGE SCALE GENOMIC DNA]</scope>
    <source>
        <tissue evidence="1">Whole</tissue>
    </source>
</reference>
<keyword evidence="1" id="KW-0255">Endonuclease</keyword>
<keyword evidence="1" id="KW-0540">Nuclease</keyword>
<dbReference type="AlphaFoldDB" id="A0A0J7K8H8"/>
<gene>
    <name evidence="1" type="ORF">RF55_14473</name>
</gene>
<dbReference type="GO" id="GO:0004519">
    <property type="term" value="F:endonuclease activity"/>
    <property type="evidence" value="ECO:0007669"/>
    <property type="project" value="UniProtKB-KW"/>
</dbReference>
<evidence type="ECO:0000313" key="2">
    <source>
        <dbReference type="Proteomes" id="UP000036403"/>
    </source>
</evidence>
<sequence length="114" mass="13405">MIVDRPNNNNPDTARIAGYEVVSRFEYLGLVITNTGDCEPEIRRRIAMARSSTTKLTRIWKDTSITIKTKLRLLRILIFPIATYAAETWTVKMADRRRIDALEMWCYRRMLRIP</sequence>
<organism evidence="1 2">
    <name type="scientific">Lasius niger</name>
    <name type="common">Black garden ant</name>
    <dbReference type="NCBI Taxonomy" id="67767"/>
    <lineage>
        <taxon>Eukaryota</taxon>
        <taxon>Metazoa</taxon>
        <taxon>Ecdysozoa</taxon>
        <taxon>Arthropoda</taxon>
        <taxon>Hexapoda</taxon>
        <taxon>Insecta</taxon>
        <taxon>Pterygota</taxon>
        <taxon>Neoptera</taxon>
        <taxon>Endopterygota</taxon>
        <taxon>Hymenoptera</taxon>
        <taxon>Apocrita</taxon>
        <taxon>Aculeata</taxon>
        <taxon>Formicoidea</taxon>
        <taxon>Formicidae</taxon>
        <taxon>Formicinae</taxon>
        <taxon>Lasius</taxon>
        <taxon>Lasius</taxon>
    </lineage>
</organism>
<name>A0A0J7K8H8_LASNI</name>
<keyword evidence="1" id="KW-0808">Transferase</keyword>
<dbReference type="Proteomes" id="UP000036403">
    <property type="component" value="Unassembled WGS sequence"/>
</dbReference>
<keyword evidence="1" id="KW-0548">Nucleotidyltransferase</keyword>
<keyword evidence="1" id="KW-0695">RNA-directed DNA polymerase</keyword>
<dbReference type="PANTHER" id="PTHR47027:SF8">
    <property type="entry name" value="RIBONUCLEASE H"/>
    <property type="match status" value="1"/>
</dbReference>
<keyword evidence="2" id="KW-1185">Reference proteome</keyword>
<accession>A0A0J7K8H8</accession>
<dbReference type="PaxDb" id="67767-A0A0J7K8H8"/>
<evidence type="ECO:0000313" key="1">
    <source>
        <dbReference type="EMBL" id="KMQ86521.1"/>
    </source>
</evidence>
<proteinExistence type="predicted"/>
<dbReference type="OrthoDB" id="425681at2759"/>